<keyword evidence="6" id="KW-0539">Nucleus</keyword>
<evidence type="ECO:0000256" key="6">
    <source>
        <dbReference type="ARBA" id="ARBA00023242"/>
    </source>
</evidence>
<dbReference type="InterPro" id="IPR020422">
    <property type="entry name" value="TYR_PHOSPHATASE_DUAL_dom"/>
</dbReference>
<dbReference type="Pfam" id="PF00782">
    <property type="entry name" value="DSPc"/>
    <property type="match status" value="1"/>
</dbReference>
<comment type="similarity">
    <text evidence="2">Belongs to the protein-tyrosine phosphatase family. Non-receptor class dual specificity subfamily.</text>
</comment>
<evidence type="ECO:0000256" key="11">
    <source>
        <dbReference type="ARBA" id="ARBA00080235"/>
    </source>
</evidence>
<dbReference type="PANTHER" id="PTHR10367">
    <property type="entry name" value="MRNA-CAPPING ENZYME"/>
    <property type="match status" value="1"/>
</dbReference>
<dbReference type="PROSITE" id="PS00383">
    <property type="entry name" value="TYR_PHOSPHATASE_1"/>
    <property type="match status" value="1"/>
</dbReference>
<evidence type="ECO:0000256" key="5">
    <source>
        <dbReference type="ARBA" id="ARBA00022912"/>
    </source>
</evidence>
<dbReference type="PROSITE" id="PS50054">
    <property type="entry name" value="TYR_PHOSPHATASE_DUAL"/>
    <property type="match status" value="1"/>
</dbReference>
<dbReference type="GO" id="GO:0005634">
    <property type="term" value="C:nucleus"/>
    <property type="evidence" value="ECO:0007669"/>
    <property type="project" value="UniProtKB-SubCell"/>
</dbReference>
<gene>
    <name evidence="15" type="ORF">FSCOSCO3_A037712</name>
</gene>
<evidence type="ECO:0000259" key="13">
    <source>
        <dbReference type="PROSITE" id="PS50054"/>
    </source>
</evidence>
<evidence type="ECO:0000313" key="15">
    <source>
        <dbReference type="EMBL" id="CAK6979113.1"/>
    </source>
</evidence>
<dbReference type="Gene3D" id="3.90.190.10">
    <property type="entry name" value="Protein tyrosine phosphatase superfamily"/>
    <property type="match status" value="1"/>
</dbReference>
<organism evidence="15 16">
    <name type="scientific">Scomber scombrus</name>
    <name type="common">Atlantic mackerel</name>
    <name type="synonym">Scomber vernalis</name>
    <dbReference type="NCBI Taxonomy" id="13677"/>
    <lineage>
        <taxon>Eukaryota</taxon>
        <taxon>Metazoa</taxon>
        <taxon>Chordata</taxon>
        <taxon>Craniata</taxon>
        <taxon>Vertebrata</taxon>
        <taxon>Euteleostomi</taxon>
        <taxon>Actinopterygii</taxon>
        <taxon>Neopterygii</taxon>
        <taxon>Teleostei</taxon>
        <taxon>Neoteleostei</taxon>
        <taxon>Acanthomorphata</taxon>
        <taxon>Pelagiaria</taxon>
        <taxon>Scombriformes</taxon>
        <taxon>Scombridae</taxon>
        <taxon>Scomber</taxon>
    </lineage>
</organism>
<sequence>MSGKKKNKKTGVPDRWLDYAPVGCRIPGTRFIAFKVPLKPSLNCLVPESDSFGLWQLLDSVRSQDQDLGLIIDLTFTTRYYQPSDIPQSCCYVKIRTEGHRVPADADILSFKRAVTHFLDQNHDNDKLIGVHCTHGLNRTGYLVCRYLIDVDGLEPAAAVELFNACRGHRIERKNYLLDLKRGAKRSNAGIQQPEQEPIRGLAVKPPPGPAQRPPCPAQQSPSGSAQRPPGPAQKSASGPAQRPPGPAQRPPGPAQRPPGPAQRPPGPAQRPPGPAQRPPGPAQRPPGPAQRPPGPAQKSPLGPAQRPSAPAQIPPGPAPAKTPPDPSEESQTPGENRPPGNRRRRGARHRRGNKPQQGSLPPAPPLPAYQWSPAPS</sequence>
<keyword evidence="4" id="KW-0694">RNA-binding</keyword>
<dbReference type="GO" id="GO:0004651">
    <property type="term" value="F:polynucleotide 5'-phosphatase activity"/>
    <property type="evidence" value="ECO:0007669"/>
    <property type="project" value="TreeGrafter"/>
</dbReference>
<dbReference type="InterPro" id="IPR029021">
    <property type="entry name" value="Prot-tyrosine_phosphatase-like"/>
</dbReference>
<evidence type="ECO:0000256" key="2">
    <source>
        <dbReference type="ARBA" id="ARBA00008601"/>
    </source>
</evidence>
<feature type="domain" description="Tyrosine specific protein phosphatases" evidence="14">
    <location>
        <begin position="109"/>
        <end position="178"/>
    </location>
</feature>
<comment type="function">
    <text evidence="7">Possesses RNA 5'-triphosphatase and diphosphatase activities, but displays a poor protein-tyrosine phosphatase activity. In addition, has phosphatase activity with ATP, ADP and O-methylfluorescein phosphate (in vitro). Binds to RNA. May participate in nuclear mRNA metabolism.</text>
</comment>
<feature type="domain" description="Tyrosine-protein phosphatase" evidence="13">
    <location>
        <begin position="20"/>
        <end position="189"/>
    </location>
</feature>
<reference evidence="15 16" key="1">
    <citation type="submission" date="2024-01" db="EMBL/GenBank/DDBJ databases">
        <authorList>
            <person name="Alioto T."/>
            <person name="Alioto T."/>
            <person name="Gomez Garrido J."/>
        </authorList>
    </citation>
    <scope>NUCLEOTIDE SEQUENCE [LARGE SCALE GENOMIC DNA]</scope>
</reference>
<evidence type="ECO:0000259" key="14">
    <source>
        <dbReference type="PROSITE" id="PS50056"/>
    </source>
</evidence>
<keyword evidence="16" id="KW-1185">Reference proteome</keyword>
<evidence type="ECO:0000256" key="1">
    <source>
        <dbReference type="ARBA" id="ARBA00004123"/>
    </source>
</evidence>
<dbReference type="InterPro" id="IPR051029">
    <property type="entry name" value="mRNA_Capping_Enz/RNA_Phosphat"/>
</dbReference>
<keyword evidence="3" id="KW-0378">Hydrolase</keyword>
<feature type="compositionally biased region" description="Pro residues" evidence="12">
    <location>
        <begin position="313"/>
        <end position="326"/>
    </location>
</feature>
<evidence type="ECO:0000256" key="4">
    <source>
        <dbReference type="ARBA" id="ARBA00022884"/>
    </source>
</evidence>
<dbReference type="CDD" id="cd17665">
    <property type="entry name" value="DSP_DUSP11"/>
    <property type="match status" value="1"/>
</dbReference>
<dbReference type="InterPro" id="IPR016130">
    <property type="entry name" value="Tyr_Pase_AS"/>
</dbReference>
<dbReference type="GO" id="GO:0004721">
    <property type="term" value="F:phosphoprotein phosphatase activity"/>
    <property type="evidence" value="ECO:0007669"/>
    <property type="project" value="UniProtKB-KW"/>
</dbReference>
<dbReference type="AlphaFoldDB" id="A0AAV1Q6L6"/>
<evidence type="ECO:0000256" key="10">
    <source>
        <dbReference type="ARBA" id="ARBA00076572"/>
    </source>
</evidence>
<feature type="compositionally biased region" description="Pro residues" evidence="12">
    <location>
        <begin position="205"/>
        <end position="217"/>
    </location>
</feature>
<dbReference type="InterPro" id="IPR000387">
    <property type="entry name" value="Tyr_Pase_dom"/>
</dbReference>
<comment type="subunit">
    <text evidence="8">Monomer. May interact with SFRS7 and SFRS9/SRP30C.</text>
</comment>
<dbReference type="EMBL" id="CAWUFR010000549">
    <property type="protein sequence ID" value="CAK6979113.1"/>
    <property type="molecule type" value="Genomic_DNA"/>
</dbReference>
<evidence type="ECO:0000256" key="7">
    <source>
        <dbReference type="ARBA" id="ARBA00054725"/>
    </source>
</evidence>
<protein>
    <recommendedName>
        <fullName evidence="9">RNA/RNP complex-1-interacting phosphatase</fullName>
    </recommendedName>
    <alternativeName>
        <fullName evidence="10">Dual specificity protein phosphatase 11</fullName>
    </alternativeName>
    <alternativeName>
        <fullName evidence="11">Phosphatase that interacts with RNA/RNP complex 1</fullName>
    </alternativeName>
</protein>
<evidence type="ECO:0000256" key="12">
    <source>
        <dbReference type="SAM" id="MobiDB-lite"/>
    </source>
</evidence>
<dbReference type="FunFam" id="3.90.190.10:FF:000064">
    <property type="entry name" value="RNA/RNP complex-1-interacting phosphatase homolog"/>
    <property type="match status" value="1"/>
</dbReference>
<dbReference type="PANTHER" id="PTHR10367:SF9">
    <property type="entry name" value="DUAL-SPECIFICITY PHOSPHATASE 11 (RNA_RNP COMPLEX 1-INTERACTING)"/>
    <property type="match status" value="1"/>
</dbReference>
<evidence type="ECO:0000256" key="3">
    <source>
        <dbReference type="ARBA" id="ARBA00022801"/>
    </source>
</evidence>
<evidence type="ECO:0000313" key="16">
    <source>
        <dbReference type="Proteomes" id="UP001314229"/>
    </source>
</evidence>
<name>A0AAV1Q6L6_SCOSC</name>
<dbReference type="SUPFAM" id="SSF52799">
    <property type="entry name" value="(Phosphotyrosine protein) phosphatases II"/>
    <property type="match status" value="1"/>
</dbReference>
<evidence type="ECO:0000256" key="8">
    <source>
        <dbReference type="ARBA" id="ARBA00065987"/>
    </source>
</evidence>
<dbReference type="Proteomes" id="UP001314229">
    <property type="component" value="Unassembled WGS sequence"/>
</dbReference>
<accession>A0AAV1Q6L6</accession>
<dbReference type="InterPro" id="IPR000340">
    <property type="entry name" value="Dual-sp_phosphatase_cat-dom"/>
</dbReference>
<comment type="caution">
    <text evidence="15">The sequence shown here is derived from an EMBL/GenBank/DDBJ whole genome shotgun (WGS) entry which is preliminary data.</text>
</comment>
<proteinExistence type="inferred from homology"/>
<dbReference type="PROSITE" id="PS50056">
    <property type="entry name" value="TYR_PHOSPHATASE_2"/>
    <property type="match status" value="1"/>
</dbReference>
<feature type="compositionally biased region" description="Pro residues" evidence="12">
    <location>
        <begin position="242"/>
        <end position="296"/>
    </location>
</feature>
<keyword evidence="5" id="KW-0904">Protein phosphatase</keyword>
<dbReference type="GO" id="GO:0003723">
    <property type="term" value="F:RNA binding"/>
    <property type="evidence" value="ECO:0007669"/>
    <property type="project" value="UniProtKB-KW"/>
</dbReference>
<feature type="region of interest" description="Disordered" evidence="12">
    <location>
        <begin position="187"/>
        <end position="377"/>
    </location>
</feature>
<evidence type="ECO:0000256" key="9">
    <source>
        <dbReference type="ARBA" id="ARBA00068666"/>
    </source>
</evidence>
<feature type="compositionally biased region" description="Basic residues" evidence="12">
    <location>
        <begin position="341"/>
        <end position="354"/>
    </location>
</feature>
<comment type="subcellular location">
    <subcellularLocation>
        <location evidence="1">Nucleus</location>
    </subcellularLocation>
</comment>